<dbReference type="Proteomes" id="UP000037822">
    <property type="component" value="Unassembled WGS sequence"/>
</dbReference>
<dbReference type="PATRIC" id="fig|1526658.3.peg.2507"/>
<name>A0A0N0M972_9HYPH</name>
<feature type="chain" id="PRO_5005855412" evidence="1">
    <location>
        <begin position="21"/>
        <end position="101"/>
    </location>
</feature>
<gene>
    <name evidence="2" type="ORF">AE618_22145</name>
</gene>
<dbReference type="EMBL" id="LGSZ01000059">
    <property type="protein sequence ID" value="KPH77504.1"/>
    <property type="molecule type" value="Genomic_DNA"/>
</dbReference>
<comment type="caution">
    <text evidence="2">The sequence shown here is derived from an EMBL/GenBank/DDBJ whole genome shotgun (WGS) entry which is preliminary data.</text>
</comment>
<reference evidence="2 3" key="1">
    <citation type="submission" date="2015-07" db="EMBL/GenBank/DDBJ databases">
        <title>Whole genome sequencing of Bosea vaviloviae isolated from cave pool.</title>
        <authorList>
            <person name="Tan N.E.H."/>
            <person name="Lee Y.P."/>
            <person name="Gan H.M."/>
            <person name="Barton H."/>
            <person name="Savka M.A."/>
        </authorList>
    </citation>
    <scope>NUCLEOTIDE SEQUENCE [LARGE SCALE GENOMIC DNA]</scope>
    <source>
        <strain evidence="2 3">SD260</strain>
    </source>
</reference>
<keyword evidence="3" id="KW-1185">Reference proteome</keyword>
<evidence type="ECO:0000313" key="2">
    <source>
        <dbReference type="EMBL" id="KPH77504.1"/>
    </source>
</evidence>
<organism evidence="2 3">
    <name type="scientific">Bosea vaviloviae</name>
    <dbReference type="NCBI Taxonomy" id="1526658"/>
    <lineage>
        <taxon>Bacteria</taxon>
        <taxon>Pseudomonadati</taxon>
        <taxon>Pseudomonadota</taxon>
        <taxon>Alphaproteobacteria</taxon>
        <taxon>Hyphomicrobiales</taxon>
        <taxon>Boseaceae</taxon>
        <taxon>Bosea</taxon>
    </lineage>
</organism>
<evidence type="ECO:0000256" key="1">
    <source>
        <dbReference type="SAM" id="SignalP"/>
    </source>
</evidence>
<protein>
    <submittedName>
        <fullName evidence="2">Uncharacterized protein</fullName>
    </submittedName>
</protein>
<feature type="signal peptide" evidence="1">
    <location>
        <begin position="1"/>
        <end position="20"/>
    </location>
</feature>
<accession>A0A0N0M972</accession>
<proteinExistence type="predicted"/>
<keyword evidence="1" id="KW-0732">Signal</keyword>
<dbReference type="AlphaFoldDB" id="A0A0N0M972"/>
<evidence type="ECO:0000313" key="3">
    <source>
        <dbReference type="Proteomes" id="UP000037822"/>
    </source>
</evidence>
<sequence>MARAAAVALFASGIFVAANAGPAAAQTQRPDMKWETGCAWRDVQPGSGDALRQYNCTRQKECQLMANAKGSMMMGMGCFFVQPAPTSPSPATTQTRPGQQQ</sequence>